<keyword evidence="5 6" id="KW-0472">Membrane</keyword>
<dbReference type="PANTHER" id="PTHR21716">
    <property type="entry name" value="TRANSMEMBRANE PROTEIN"/>
    <property type="match status" value="1"/>
</dbReference>
<dbReference type="PANTHER" id="PTHR21716:SF16">
    <property type="entry name" value="BLL1467 PROTEIN"/>
    <property type="match status" value="1"/>
</dbReference>
<feature type="transmembrane region" description="Helical" evidence="6">
    <location>
        <begin position="55"/>
        <end position="75"/>
    </location>
</feature>
<reference evidence="7 8" key="1">
    <citation type="submission" date="2016-02" db="EMBL/GenBank/DDBJ databases">
        <title>Complete genome sequence of Halocynthiibacter arcticus PAMC 20958t from arctic marine sediment.</title>
        <authorList>
            <person name="Lee Y.M."/>
            <person name="Baek K."/>
            <person name="Lee H.K."/>
            <person name="Shin S.C."/>
        </authorList>
    </citation>
    <scope>NUCLEOTIDE SEQUENCE [LARGE SCALE GENOMIC DNA]</scope>
    <source>
        <strain evidence="7">PAMC 20958</strain>
    </source>
</reference>
<evidence type="ECO:0000256" key="5">
    <source>
        <dbReference type="ARBA" id="ARBA00023136"/>
    </source>
</evidence>
<evidence type="ECO:0000313" key="7">
    <source>
        <dbReference type="EMBL" id="AML52028.1"/>
    </source>
</evidence>
<dbReference type="InterPro" id="IPR002549">
    <property type="entry name" value="AI-2E-like"/>
</dbReference>
<proteinExistence type="inferred from homology"/>
<evidence type="ECO:0000256" key="4">
    <source>
        <dbReference type="ARBA" id="ARBA00022989"/>
    </source>
</evidence>
<evidence type="ECO:0008006" key="9">
    <source>
        <dbReference type="Google" id="ProtNLM"/>
    </source>
</evidence>
<evidence type="ECO:0000256" key="3">
    <source>
        <dbReference type="ARBA" id="ARBA00022692"/>
    </source>
</evidence>
<accession>A0A126V112</accession>
<keyword evidence="4 6" id="KW-1133">Transmembrane helix</keyword>
<feature type="transmembrane region" description="Helical" evidence="6">
    <location>
        <begin position="27"/>
        <end position="43"/>
    </location>
</feature>
<evidence type="ECO:0000256" key="6">
    <source>
        <dbReference type="SAM" id="Phobius"/>
    </source>
</evidence>
<evidence type="ECO:0000256" key="1">
    <source>
        <dbReference type="ARBA" id="ARBA00004141"/>
    </source>
</evidence>
<evidence type="ECO:0000256" key="2">
    <source>
        <dbReference type="ARBA" id="ARBA00009773"/>
    </source>
</evidence>
<feature type="transmembrane region" description="Helical" evidence="6">
    <location>
        <begin position="263"/>
        <end position="281"/>
    </location>
</feature>
<feature type="transmembrane region" description="Helical" evidence="6">
    <location>
        <begin position="203"/>
        <end position="225"/>
    </location>
</feature>
<dbReference type="GO" id="GO:0055085">
    <property type="term" value="P:transmembrane transport"/>
    <property type="evidence" value="ECO:0007669"/>
    <property type="project" value="TreeGrafter"/>
</dbReference>
<comment type="subcellular location">
    <subcellularLocation>
        <location evidence="1">Membrane</location>
        <topology evidence="1">Multi-pass membrane protein</topology>
    </subcellularLocation>
</comment>
<dbReference type="RefSeq" id="WP_052275066.1">
    <property type="nucleotide sequence ID" value="NZ_CP014327.1"/>
</dbReference>
<feature type="transmembrane region" description="Helical" evidence="6">
    <location>
        <begin position="231"/>
        <end position="256"/>
    </location>
</feature>
<dbReference type="STRING" id="1579316.RC74_12770"/>
<protein>
    <recommendedName>
        <fullName evidence="9">Permease</fullName>
    </recommendedName>
</protein>
<name>A0A126V112_9RHOB</name>
<sequence length="340" mass="36306">MSKSIALNILATLAVIAAFDVAEPLLAPIVFAIVTAMILAPFMSRAVKSGIPAPIAAMSGLILACAIGAMFLLFLEPSVSEAIRRAPVLWNEFQSSFESVRQFLRGVEAVTEEVASALESKGDTGSIAMQAADAAPPAKPSAMPDVSTALAWAPSASGQVLVFLGTLFFFLLSREELYRLVARATPGLSRYRFRRAELLMSRYFVAVAIINACFGVLVTGVLWAIGMPSPAFWGAIAFLVNFVPYLGPAIFAFALFIAGLIQFDGAFTMVPAAVYIALNMIEGQFVTPTVVGKRMSINPFVVFVTIAFWIWLWGPVGGIIAMPVFILALSLTGARARRAA</sequence>
<dbReference type="Pfam" id="PF01594">
    <property type="entry name" value="AI-2E_transport"/>
    <property type="match status" value="1"/>
</dbReference>
<dbReference type="GO" id="GO:0016020">
    <property type="term" value="C:membrane"/>
    <property type="evidence" value="ECO:0007669"/>
    <property type="project" value="UniProtKB-SubCell"/>
</dbReference>
<dbReference type="Proteomes" id="UP000070371">
    <property type="component" value="Chromosome"/>
</dbReference>
<dbReference type="KEGG" id="hat:RC74_12770"/>
<comment type="similarity">
    <text evidence="2">Belongs to the autoinducer-2 exporter (AI-2E) (TC 2.A.86) family.</text>
</comment>
<feature type="transmembrane region" description="Helical" evidence="6">
    <location>
        <begin position="301"/>
        <end position="329"/>
    </location>
</feature>
<evidence type="ECO:0000313" key="8">
    <source>
        <dbReference type="Proteomes" id="UP000070371"/>
    </source>
</evidence>
<gene>
    <name evidence="7" type="ORF">RC74_12770</name>
</gene>
<keyword evidence="3 6" id="KW-0812">Transmembrane</keyword>
<keyword evidence="8" id="KW-1185">Reference proteome</keyword>
<organism evidence="7 8">
    <name type="scientific">Falsihalocynthiibacter arcticus</name>
    <dbReference type="NCBI Taxonomy" id="1579316"/>
    <lineage>
        <taxon>Bacteria</taxon>
        <taxon>Pseudomonadati</taxon>
        <taxon>Pseudomonadota</taxon>
        <taxon>Alphaproteobacteria</taxon>
        <taxon>Rhodobacterales</taxon>
        <taxon>Roseobacteraceae</taxon>
        <taxon>Falsihalocynthiibacter</taxon>
    </lineage>
</organism>
<dbReference type="EMBL" id="CP014327">
    <property type="protein sequence ID" value="AML52028.1"/>
    <property type="molecule type" value="Genomic_DNA"/>
</dbReference>
<feature type="transmembrane region" description="Helical" evidence="6">
    <location>
        <begin position="149"/>
        <end position="172"/>
    </location>
</feature>
<dbReference type="AlphaFoldDB" id="A0A126V112"/>